<dbReference type="PANTHER" id="PTHR31652:SF0">
    <property type="entry name" value="LIMR FAMILY PROTEIN DDB_G0283707-RELATED"/>
    <property type="match status" value="1"/>
</dbReference>
<gene>
    <name evidence="6" type="ORF">PHATRDRAFT_30810</name>
</gene>
<feature type="transmembrane region" description="Helical" evidence="5">
    <location>
        <begin position="38"/>
        <end position="58"/>
    </location>
</feature>
<dbReference type="Proteomes" id="UP000000759">
    <property type="component" value="Chromosome 26"/>
</dbReference>
<reference evidence="7" key="2">
    <citation type="submission" date="2008-08" db="EMBL/GenBank/DDBJ databases">
        <authorList>
            <consortium name="Diatom Consortium"/>
            <person name="Grigoriev I."/>
            <person name="Grimwood J."/>
            <person name="Kuo A."/>
            <person name="Otillar R.P."/>
            <person name="Salamov A."/>
            <person name="Detter J.C."/>
            <person name="Lindquist E."/>
            <person name="Shapiro H."/>
            <person name="Lucas S."/>
            <person name="Glavina del Rio T."/>
            <person name="Pitluck S."/>
            <person name="Rokhsar D."/>
            <person name="Bowler C."/>
        </authorList>
    </citation>
    <scope>GENOME REANNOTATION</scope>
    <source>
        <strain evidence="7">CCAP 1055/1</strain>
    </source>
</reference>
<evidence type="ECO:0000256" key="2">
    <source>
        <dbReference type="ARBA" id="ARBA00022692"/>
    </source>
</evidence>
<feature type="transmembrane region" description="Helical" evidence="5">
    <location>
        <begin position="134"/>
        <end position="155"/>
    </location>
</feature>
<evidence type="ECO:0000313" key="6">
    <source>
        <dbReference type="EMBL" id="EEC43650.1"/>
    </source>
</evidence>
<dbReference type="eggNOG" id="ENOG502QPKQ">
    <property type="taxonomic scope" value="Eukaryota"/>
</dbReference>
<feature type="non-terminal residue" evidence="6">
    <location>
        <position position="523"/>
    </location>
</feature>
<dbReference type="InterPro" id="IPR006876">
    <property type="entry name" value="LMBR1-like_membr_prot"/>
</dbReference>
<dbReference type="HOGENOM" id="CLU_026480_2_0_1"/>
<dbReference type="OrthoDB" id="73273at2759"/>
<feature type="transmembrane region" description="Helical" evidence="5">
    <location>
        <begin position="87"/>
        <end position="107"/>
    </location>
</feature>
<dbReference type="Pfam" id="PF04791">
    <property type="entry name" value="LMBR1"/>
    <property type="match status" value="1"/>
</dbReference>
<dbReference type="EMBL" id="CM000628">
    <property type="protein sequence ID" value="EEC43650.1"/>
    <property type="molecule type" value="Genomic_DNA"/>
</dbReference>
<reference evidence="6 7" key="1">
    <citation type="journal article" date="2008" name="Nature">
        <title>The Phaeodactylum genome reveals the evolutionary history of diatom genomes.</title>
        <authorList>
            <person name="Bowler C."/>
            <person name="Allen A.E."/>
            <person name="Badger J.H."/>
            <person name="Grimwood J."/>
            <person name="Jabbari K."/>
            <person name="Kuo A."/>
            <person name="Maheswari U."/>
            <person name="Martens C."/>
            <person name="Maumus F."/>
            <person name="Otillar R.P."/>
            <person name="Rayko E."/>
            <person name="Salamov A."/>
            <person name="Vandepoele K."/>
            <person name="Beszteri B."/>
            <person name="Gruber A."/>
            <person name="Heijde M."/>
            <person name="Katinka M."/>
            <person name="Mock T."/>
            <person name="Valentin K."/>
            <person name="Verret F."/>
            <person name="Berges J.A."/>
            <person name="Brownlee C."/>
            <person name="Cadoret J.P."/>
            <person name="Chiovitti A."/>
            <person name="Choi C.J."/>
            <person name="Coesel S."/>
            <person name="De Martino A."/>
            <person name="Detter J.C."/>
            <person name="Durkin C."/>
            <person name="Falciatore A."/>
            <person name="Fournet J."/>
            <person name="Haruta M."/>
            <person name="Huysman M.J."/>
            <person name="Jenkins B.D."/>
            <person name="Jiroutova K."/>
            <person name="Jorgensen R.E."/>
            <person name="Joubert Y."/>
            <person name="Kaplan A."/>
            <person name="Kroger N."/>
            <person name="Kroth P.G."/>
            <person name="La Roche J."/>
            <person name="Lindquist E."/>
            <person name="Lommer M."/>
            <person name="Martin-Jezequel V."/>
            <person name="Lopez P.J."/>
            <person name="Lucas S."/>
            <person name="Mangogna M."/>
            <person name="McGinnis K."/>
            <person name="Medlin L.K."/>
            <person name="Montsant A."/>
            <person name="Oudot-Le Secq M.P."/>
            <person name="Napoli C."/>
            <person name="Obornik M."/>
            <person name="Parker M.S."/>
            <person name="Petit J.L."/>
            <person name="Porcel B.M."/>
            <person name="Poulsen N."/>
            <person name="Robison M."/>
            <person name="Rychlewski L."/>
            <person name="Rynearson T.A."/>
            <person name="Schmutz J."/>
            <person name="Shapiro H."/>
            <person name="Siaut M."/>
            <person name="Stanley M."/>
            <person name="Sussman M.R."/>
            <person name="Taylor A.R."/>
            <person name="Vardi A."/>
            <person name="von Dassow P."/>
            <person name="Vyverman W."/>
            <person name="Willis A."/>
            <person name="Wyrwicz L.S."/>
            <person name="Rokhsar D.S."/>
            <person name="Weissenbach J."/>
            <person name="Armbrust E.V."/>
            <person name="Green B.R."/>
            <person name="Van de Peer Y."/>
            <person name="Grigoriev I.V."/>
        </authorList>
    </citation>
    <scope>NUCLEOTIDE SEQUENCE [LARGE SCALE GENOMIC DNA]</scope>
    <source>
        <strain evidence="6 7">CCAP 1055/1</strain>
    </source>
</reference>
<feature type="transmembrane region" description="Helical" evidence="5">
    <location>
        <begin position="455"/>
        <end position="477"/>
    </location>
</feature>
<dbReference type="STRING" id="556484.B7GCP5"/>
<dbReference type="GeneID" id="7198795"/>
<evidence type="ECO:0000256" key="5">
    <source>
        <dbReference type="SAM" id="Phobius"/>
    </source>
</evidence>
<protein>
    <recommendedName>
        <fullName evidence="8">LMBR1-like membrane protein</fullName>
    </recommendedName>
</protein>
<feature type="transmembrane region" description="Helical" evidence="5">
    <location>
        <begin position="362"/>
        <end position="387"/>
    </location>
</feature>
<proteinExistence type="predicted"/>
<organism evidence="6 7">
    <name type="scientific">Phaeodactylum tricornutum (strain CCAP 1055/1)</name>
    <dbReference type="NCBI Taxonomy" id="556484"/>
    <lineage>
        <taxon>Eukaryota</taxon>
        <taxon>Sar</taxon>
        <taxon>Stramenopiles</taxon>
        <taxon>Ochrophyta</taxon>
        <taxon>Bacillariophyta</taxon>
        <taxon>Bacillariophyceae</taxon>
        <taxon>Bacillariophycidae</taxon>
        <taxon>Naviculales</taxon>
        <taxon>Phaeodactylaceae</taxon>
        <taxon>Phaeodactylum</taxon>
    </lineage>
</organism>
<dbReference type="GO" id="GO:0016020">
    <property type="term" value="C:membrane"/>
    <property type="evidence" value="ECO:0007669"/>
    <property type="project" value="UniProtKB-SubCell"/>
</dbReference>
<dbReference type="RefSeq" id="XP_002184914.1">
    <property type="nucleotide sequence ID" value="XM_002184878.1"/>
</dbReference>
<dbReference type="AlphaFoldDB" id="B7GCP5"/>
<keyword evidence="4 5" id="KW-0472">Membrane</keyword>
<keyword evidence="2 5" id="KW-0812">Transmembrane</keyword>
<feature type="transmembrane region" description="Helical" evidence="5">
    <location>
        <begin position="6"/>
        <end position="26"/>
    </location>
</feature>
<feature type="transmembrane region" description="Helical" evidence="5">
    <location>
        <begin position="235"/>
        <end position="258"/>
    </location>
</feature>
<evidence type="ECO:0000256" key="3">
    <source>
        <dbReference type="ARBA" id="ARBA00022989"/>
    </source>
</evidence>
<dbReference type="InParanoid" id="B7GCP5"/>
<dbReference type="PANTHER" id="PTHR31652">
    <property type="entry name" value="LIMR FAMILY PROTEIN DDB_G0283707-RELATED"/>
    <property type="match status" value="1"/>
</dbReference>
<dbReference type="KEGG" id="pti:PHATRDRAFT_30810"/>
<evidence type="ECO:0008006" key="8">
    <source>
        <dbReference type="Google" id="ProtNLM"/>
    </source>
</evidence>
<comment type="subcellular location">
    <subcellularLocation>
        <location evidence="1">Membrane</location>
        <topology evidence="1">Multi-pass membrane protein</topology>
    </subcellularLocation>
</comment>
<accession>B7GCP5</accession>
<evidence type="ECO:0000256" key="4">
    <source>
        <dbReference type="ARBA" id="ARBA00023136"/>
    </source>
</evidence>
<evidence type="ECO:0000313" key="7">
    <source>
        <dbReference type="Proteomes" id="UP000000759"/>
    </source>
</evidence>
<name>B7GCP5_PHATC</name>
<keyword evidence="7" id="KW-1185">Reference proteome</keyword>
<keyword evidence="3 5" id="KW-1133">Transmembrane helix</keyword>
<sequence>MVDVFLIVATVVAIVILLIIASYLLVHYQHPDDHNDAYVPKLIVLLGFVLAGATVLMLPLDVANNEGYAGYDTGLCGGLNMELMWDIVFWMIPIWVFVLIPFATFYYEADDGMLMAGTAYAPNPVRQSRIGQAICYQLFVFVIIGVIFAVTYISLSDSKIPVQEYVGPALGKVNQGFTYSAQRNATDDLLPFDSDGLQPWGDSDTTYLSNVVDNGEQTLVLQVSLSTFYAGLMAWLGWFLFAIFGGIGLAALPLDLYLMFKNRPRHMDAAEFAEAQLSLRERVNEMVDIGELIKIEREQKAQAGLTSAFATFSLNSDTRKAARDENQAVLGFKQAVYLLEQDVEDFQNATVNYKKYNVLIPYIALLLSLCAFIVSIFWFIHVIVYVFPSPPLAPFLNNYFEWFDKWFPLFGVLSVALFVSYLLLAALKGCFKFGIRFLFFHIHPMKVGKTYMSSFMFNIALVLLCALPAVQFSQAAFADYAAFAEIRQIFGVQIQFLQFFSFFWTNNVFIYCFLAFTVLTSIY</sequence>
<evidence type="ECO:0000256" key="1">
    <source>
        <dbReference type="ARBA" id="ARBA00004141"/>
    </source>
</evidence>
<dbReference type="PaxDb" id="2850-Phatr30810"/>
<feature type="transmembrane region" description="Helical" evidence="5">
    <location>
        <begin position="497"/>
        <end position="519"/>
    </location>
</feature>
<feature type="transmembrane region" description="Helical" evidence="5">
    <location>
        <begin position="407"/>
        <end position="427"/>
    </location>
</feature>